<dbReference type="PANTHER" id="PTHR12128:SF19">
    <property type="entry name" value="5-DEHYDRO-4-DEOXYGLUCARATE DEHYDRATASE 2-RELATED"/>
    <property type="match status" value="1"/>
</dbReference>
<comment type="caution">
    <text evidence="8">The sequence shown here is derived from an EMBL/GenBank/DDBJ whole genome shotgun (WGS) entry which is preliminary data.</text>
</comment>
<evidence type="ECO:0000256" key="6">
    <source>
        <dbReference type="PIRNR" id="PIRNR001365"/>
    </source>
</evidence>
<dbReference type="RefSeq" id="WP_356710220.1">
    <property type="nucleotide sequence ID" value="NZ_JBEXIP010000013.1"/>
</dbReference>
<dbReference type="PIRSF" id="PIRSF001365">
    <property type="entry name" value="DHDPS"/>
    <property type="match status" value="1"/>
</dbReference>
<dbReference type="Pfam" id="PF00701">
    <property type="entry name" value="DHDPS"/>
    <property type="match status" value="1"/>
</dbReference>
<keyword evidence="4 5" id="KW-0456">Lyase</keyword>
<evidence type="ECO:0000256" key="3">
    <source>
        <dbReference type="ARBA" id="ARBA00007592"/>
    </source>
</evidence>
<evidence type="ECO:0000256" key="4">
    <source>
        <dbReference type="ARBA" id="ARBA00023239"/>
    </source>
</evidence>
<dbReference type="EMBL" id="JBEXIP010000013">
    <property type="protein sequence ID" value="MET8434733.1"/>
    <property type="molecule type" value="Genomic_DNA"/>
</dbReference>
<dbReference type="HAMAP" id="MF_00694">
    <property type="entry name" value="KDGDH"/>
    <property type="match status" value="1"/>
</dbReference>
<reference evidence="8 9" key="1">
    <citation type="submission" date="2024-06" db="EMBL/GenBank/DDBJ databases">
        <title>The Natural Products Discovery Center: Release of the First 8490 Sequenced Strains for Exploring Actinobacteria Biosynthetic Diversity.</title>
        <authorList>
            <person name="Kalkreuter E."/>
            <person name="Kautsar S.A."/>
            <person name="Yang D."/>
            <person name="Bader C.D."/>
            <person name="Teijaro C.N."/>
            <person name="Fluegel L."/>
            <person name="Davis C.M."/>
            <person name="Simpson J.R."/>
            <person name="Lauterbach L."/>
            <person name="Steele A.D."/>
            <person name="Gui C."/>
            <person name="Meng S."/>
            <person name="Li G."/>
            <person name="Viehrig K."/>
            <person name="Ye F."/>
            <person name="Su P."/>
            <person name="Kiefer A.F."/>
            <person name="Nichols A."/>
            <person name="Cepeda A.J."/>
            <person name="Yan W."/>
            <person name="Fan B."/>
            <person name="Jiang Y."/>
            <person name="Adhikari A."/>
            <person name="Zheng C.-J."/>
            <person name="Schuster L."/>
            <person name="Cowan T.M."/>
            <person name="Smanski M.J."/>
            <person name="Chevrette M.G."/>
            <person name="De Carvalho L.P.S."/>
            <person name="Shen B."/>
        </authorList>
    </citation>
    <scope>NUCLEOTIDE SEQUENCE [LARGE SCALE GENOMIC DNA]</scope>
    <source>
        <strain evidence="8 9">NPDC005137</strain>
    </source>
</reference>
<feature type="compositionally biased region" description="Basic and acidic residues" evidence="7">
    <location>
        <begin position="283"/>
        <end position="294"/>
    </location>
</feature>
<evidence type="ECO:0000256" key="7">
    <source>
        <dbReference type="SAM" id="MobiDB-lite"/>
    </source>
</evidence>
<dbReference type="EC" id="4.2.1.41" evidence="5"/>
<evidence type="ECO:0000313" key="8">
    <source>
        <dbReference type="EMBL" id="MET8434733.1"/>
    </source>
</evidence>
<dbReference type="SUPFAM" id="SSF51569">
    <property type="entry name" value="Aldolase"/>
    <property type="match status" value="1"/>
</dbReference>
<dbReference type="Gene3D" id="3.20.20.70">
    <property type="entry name" value="Aldolase class I"/>
    <property type="match status" value="1"/>
</dbReference>
<sequence length="300" mass="31404">MQNLDGVLFFPVTPFDAVGAVDTAVLAEHVDAGVAAGPGGVFSACGTGEFHALEPGEYADVVRTTVEVTAGRVPVYAGTGGPLPLARQFARAAREAGADGLLLLPPYLVRTPAAGLVAYVEAVSAATDLPLIVYHRDNGRFDPASAAAVARMPQVTGFKDGIGDLDLLSRVVAAVRGALDGEPFQFFNGLPTAETTVPAYRGIGVELYSSAVFCFVPEISLAFHAAVRDGNDGLVDALLTRFFYPLVALRERVPGYAVALIKAAVRRRGLDVGGVRPPLVDPTPEHLDELDRITEAGAPR</sequence>
<keyword evidence="9" id="KW-1185">Reference proteome</keyword>
<name>A0ABV2UA74_9ACTN</name>
<gene>
    <name evidence="8" type="ORF">ABZV61_18400</name>
</gene>
<protein>
    <recommendedName>
        <fullName evidence="5">Probable 5-dehydro-4-deoxyglucarate dehydratase</fullName>
        <ecNumber evidence="5">4.2.1.41</ecNumber>
    </recommendedName>
    <alternativeName>
        <fullName evidence="5">5-keto-4-deoxy-glucarate dehydratase</fullName>
        <shortName evidence="5">KDGDH</shortName>
    </alternativeName>
</protein>
<dbReference type="Proteomes" id="UP001550044">
    <property type="component" value="Unassembled WGS sequence"/>
</dbReference>
<dbReference type="InterPro" id="IPR017655">
    <property type="entry name" value="Dehydro-deoxyglucarate_dehyd"/>
</dbReference>
<evidence type="ECO:0000256" key="2">
    <source>
        <dbReference type="ARBA" id="ARBA00004983"/>
    </source>
</evidence>
<comment type="similarity">
    <text evidence="3 5 6">Belongs to the DapA family.</text>
</comment>
<accession>A0ABV2UA74</accession>
<dbReference type="SMART" id="SM01130">
    <property type="entry name" value="DHDPS"/>
    <property type="match status" value="1"/>
</dbReference>
<dbReference type="InterPro" id="IPR002220">
    <property type="entry name" value="DapA-like"/>
</dbReference>
<feature type="region of interest" description="Disordered" evidence="7">
    <location>
        <begin position="281"/>
        <end position="300"/>
    </location>
</feature>
<dbReference type="InterPro" id="IPR013785">
    <property type="entry name" value="Aldolase_TIM"/>
</dbReference>
<evidence type="ECO:0000256" key="1">
    <source>
        <dbReference type="ARBA" id="ARBA00001446"/>
    </source>
</evidence>
<dbReference type="PANTHER" id="PTHR12128">
    <property type="entry name" value="DIHYDRODIPICOLINATE SYNTHASE"/>
    <property type="match status" value="1"/>
</dbReference>
<comment type="catalytic activity">
    <reaction evidence="1 5">
        <text>5-dehydro-4-deoxy-D-glucarate + H(+) = 2,5-dioxopentanoate + CO2 + H2O</text>
        <dbReference type="Rhea" id="RHEA:24608"/>
        <dbReference type="ChEBI" id="CHEBI:15377"/>
        <dbReference type="ChEBI" id="CHEBI:15378"/>
        <dbReference type="ChEBI" id="CHEBI:16526"/>
        <dbReference type="ChEBI" id="CHEBI:42819"/>
        <dbReference type="ChEBI" id="CHEBI:58136"/>
        <dbReference type="EC" id="4.2.1.41"/>
    </reaction>
</comment>
<evidence type="ECO:0000256" key="5">
    <source>
        <dbReference type="HAMAP-Rule" id="MF_00694"/>
    </source>
</evidence>
<dbReference type="NCBIfam" id="NF002958">
    <property type="entry name" value="PRK03620.1"/>
    <property type="match status" value="1"/>
</dbReference>
<comment type="pathway">
    <text evidence="2 5">Carbohydrate acid metabolism; D-glucarate degradation; 2,5-dioxopentanoate from D-glucarate: step 2/2.</text>
</comment>
<organism evidence="8 9">
    <name type="scientific">Streptomyces sp. 900116325</name>
    <dbReference type="NCBI Taxonomy" id="3154295"/>
    <lineage>
        <taxon>Bacteria</taxon>
        <taxon>Bacillati</taxon>
        <taxon>Actinomycetota</taxon>
        <taxon>Actinomycetes</taxon>
        <taxon>Kitasatosporales</taxon>
        <taxon>Streptomycetaceae</taxon>
        <taxon>Streptomyces</taxon>
    </lineage>
</organism>
<evidence type="ECO:0000313" key="9">
    <source>
        <dbReference type="Proteomes" id="UP001550044"/>
    </source>
</evidence>
<proteinExistence type="inferred from homology"/>